<evidence type="ECO:0000256" key="4">
    <source>
        <dbReference type="ARBA" id="ARBA00023002"/>
    </source>
</evidence>
<dbReference type="CDD" id="cd00567">
    <property type="entry name" value="ACAD"/>
    <property type="match status" value="1"/>
</dbReference>
<feature type="domain" description="Acyl-CoA oxidase/dehydrogenase middle" evidence="8">
    <location>
        <begin position="124"/>
        <end position="219"/>
    </location>
</feature>
<dbReference type="EMBL" id="CP159534">
    <property type="protein sequence ID" value="XCJ68878.1"/>
    <property type="molecule type" value="Genomic_DNA"/>
</dbReference>
<dbReference type="Gene3D" id="1.20.140.10">
    <property type="entry name" value="Butyryl-CoA Dehydrogenase, subunit A, domain 3"/>
    <property type="match status" value="1"/>
</dbReference>
<dbReference type="InterPro" id="IPR036250">
    <property type="entry name" value="AcylCo_DH-like_C"/>
</dbReference>
<dbReference type="Pfam" id="PF00441">
    <property type="entry name" value="Acyl-CoA_dh_1"/>
    <property type="match status" value="1"/>
</dbReference>
<accession>A0AAU8ILF8</accession>
<name>A0AAU8ILF8_9ACTN</name>
<protein>
    <submittedName>
        <fullName evidence="9">Acyl-CoA dehydrogenase</fullName>
    </submittedName>
</protein>
<dbReference type="GO" id="GO:0003995">
    <property type="term" value="F:acyl-CoA dehydrogenase activity"/>
    <property type="evidence" value="ECO:0007669"/>
    <property type="project" value="TreeGrafter"/>
</dbReference>
<reference evidence="9" key="1">
    <citation type="submission" date="2024-06" db="EMBL/GenBank/DDBJ databases">
        <title>Streptomyces sp. strain HUAS MG91 genome sequences.</title>
        <authorList>
            <person name="Mo P."/>
        </authorList>
    </citation>
    <scope>NUCLEOTIDE SEQUENCE</scope>
    <source>
        <strain evidence="9">HUAS MG91</strain>
    </source>
</reference>
<dbReference type="KEGG" id="stac:ABII15_02385"/>
<dbReference type="InterPro" id="IPR006091">
    <property type="entry name" value="Acyl-CoA_Oxase/DH_mid-dom"/>
</dbReference>
<dbReference type="SUPFAM" id="SSF56645">
    <property type="entry name" value="Acyl-CoA dehydrogenase NM domain-like"/>
    <property type="match status" value="1"/>
</dbReference>
<evidence type="ECO:0000259" key="8">
    <source>
        <dbReference type="Pfam" id="PF02770"/>
    </source>
</evidence>
<evidence type="ECO:0000259" key="7">
    <source>
        <dbReference type="Pfam" id="PF00441"/>
    </source>
</evidence>
<evidence type="ECO:0000256" key="2">
    <source>
        <dbReference type="ARBA" id="ARBA00022630"/>
    </source>
</evidence>
<evidence type="ECO:0000313" key="9">
    <source>
        <dbReference type="EMBL" id="XCJ68878.1"/>
    </source>
</evidence>
<dbReference type="Gene3D" id="2.40.110.10">
    <property type="entry name" value="Butyryl-CoA Dehydrogenase, subunit A, domain 2"/>
    <property type="match status" value="1"/>
</dbReference>
<dbReference type="SUPFAM" id="SSF47203">
    <property type="entry name" value="Acyl-CoA dehydrogenase C-terminal domain-like"/>
    <property type="match status" value="1"/>
</dbReference>
<dbReference type="AlphaFoldDB" id="A0AAU8ILF8"/>
<dbReference type="InterPro" id="IPR050741">
    <property type="entry name" value="Acyl-CoA_dehydrogenase"/>
</dbReference>
<dbReference type="InterPro" id="IPR009100">
    <property type="entry name" value="AcylCoA_DH/oxidase_NM_dom_sf"/>
</dbReference>
<dbReference type="GO" id="GO:0005737">
    <property type="term" value="C:cytoplasm"/>
    <property type="evidence" value="ECO:0007669"/>
    <property type="project" value="TreeGrafter"/>
</dbReference>
<evidence type="ECO:0000256" key="3">
    <source>
        <dbReference type="ARBA" id="ARBA00022827"/>
    </source>
</evidence>
<organism evidence="9">
    <name type="scientific">Streptomyces tabacisoli</name>
    <dbReference type="NCBI Taxonomy" id="3156398"/>
    <lineage>
        <taxon>Bacteria</taxon>
        <taxon>Bacillati</taxon>
        <taxon>Actinomycetota</taxon>
        <taxon>Actinomycetes</taxon>
        <taxon>Kitasatosporales</taxon>
        <taxon>Streptomycetaceae</taxon>
        <taxon>Streptomyces</taxon>
    </lineage>
</organism>
<dbReference type="RefSeq" id="WP_353940560.1">
    <property type="nucleotide sequence ID" value="NZ_CP159534.1"/>
</dbReference>
<comment type="cofactor">
    <cofactor evidence="5">
        <name>FAD</name>
        <dbReference type="ChEBI" id="CHEBI:57692"/>
    </cofactor>
</comment>
<comment type="similarity">
    <text evidence="1 5">Belongs to the acyl-CoA dehydrogenase family.</text>
</comment>
<dbReference type="InterPro" id="IPR009075">
    <property type="entry name" value="AcylCo_DH/oxidase_C"/>
</dbReference>
<evidence type="ECO:0000256" key="1">
    <source>
        <dbReference type="ARBA" id="ARBA00009347"/>
    </source>
</evidence>
<evidence type="ECO:0000256" key="5">
    <source>
        <dbReference type="RuleBase" id="RU362125"/>
    </source>
</evidence>
<keyword evidence="2 5" id="KW-0285">Flavoprotein</keyword>
<keyword evidence="4 5" id="KW-0560">Oxidoreductase</keyword>
<dbReference type="PANTHER" id="PTHR48083:SF2">
    <property type="entry name" value="MEDIUM-CHAIN SPECIFIC ACYL-COA DEHYDROGENASE, MITOCHONDRIAL"/>
    <property type="match status" value="1"/>
</dbReference>
<dbReference type="PANTHER" id="PTHR48083">
    <property type="entry name" value="MEDIUM-CHAIN SPECIFIC ACYL-COA DEHYDROGENASE, MITOCHONDRIAL-RELATED"/>
    <property type="match status" value="1"/>
</dbReference>
<feature type="domain" description="Acyl-CoA dehydrogenase/oxidase C-terminal" evidence="7">
    <location>
        <begin position="231"/>
        <end position="376"/>
    </location>
</feature>
<dbReference type="GO" id="GO:0033539">
    <property type="term" value="P:fatty acid beta-oxidation using acyl-CoA dehydrogenase"/>
    <property type="evidence" value="ECO:0007669"/>
    <property type="project" value="TreeGrafter"/>
</dbReference>
<gene>
    <name evidence="9" type="ORF">ABII15_02385</name>
</gene>
<feature type="region of interest" description="Disordered" evidence="6">
    <location>
        <begin position="1"/>
        <end position="28"/>
    </location>
</feature>
<evidence type="ECO:0000256" key="6">
    <source>
        <dbReference type="SAM" id="MobiDB-lite"/>
    </source>
</evidence>
<proteinExistence type="inferred from homology"/>
<dbReference type="InterPro" id="IPR046373">
    <property type="entry name" value="Acyl-CoA_Oxase/DH_mid-dom_sf"/>
</dbReference>
<sequence>MTDGTTTTTARTTTEPTTTAPTTTTPTPAVAVAGLPETASAALVWQACGAAGLIEGLYDEEGGLDPRRLAALLAAVDARGDNGVTLSVLVQAASALPILAAGAPASGPVREALDSVRSGARTLALAATDSAGAGSDLAGLATEVTIGPDEIVLRGGKRWITTACAAGWFLVLARHRPGRHFTSFTWILVPADAPGVRVTPADTDLLTGSATGHVEFTDVRLAPEQLVGRPGRGMPAFARHMGTERLAGALWARALTARVLADTKERLTRRVVDGQPLWHNSSVRQRFATCLVQVRQLHALCDTLAERITRHQDLAAAALLKSAVGLTVDPVLSVCAQLQGADGLSREGAQRIRAEAAVFGIGGGVTELLLDTVADHADPWLTELRA</sequence>
<keyword evidence="3 5" id="KW-0274">FAD</keyword>
<dbReference type="Pfam" id="PF02770">
    <property type="entry name" value="Acyl-CoA_dh_M"/>
    <property type="match status" value="1"/>
</dbReference>